<dbReference type="KEGG" id="rmar:GBA65_21020"/>
<dbReference type="SUPFAM" id="SSF52540">
    <property type="entry name" value="P-loop containing nucleoside triphosphate hydrolases"/>
    <property type="match status" value="1"/>
</dbReference>
<geneLocation type="plasmid" evidence="4 5">
    <name>unnamed1</name>
</geneLocation>
<dbReference type="InterPro" id="IPR027417">
    <property type="entry name" value="P-loop_NTPase"/>
</dbReference>
<dbReference type="Pfam" id="PF12846">
    <property type="entry name" value="AAA_10"/>
    <property type="match status" value="1"/>
</dbReference>
<feature type="transmembrane region" description="Helical" evidence="2">
    <location>
        <begin position="60"/>
        <end position="79"/>
    </location>
</feature>
<evidence type="ECO:0000313" key="4">
    <source>
        <dbReference type="EMBL" id="QIN80945.1"/>
    </source>
</evidence>
<evidence type="ECO:0000256" key="2">
    <source>
        <dbReference type="SAM" id="Phobius"/>
    </source>
</evidence>
<keyword evidence="2" id="KW-0472">Membrane</keyword>
<feature type="domain" description="TraG P-loop" evidence="3">
    <location>
        <begin position="595"/>
        <end position="673"/>
    </location>
</feature>
<dbReference type="PANTHER" id="PTHR30121:SF6">
    <property type="entry name" value="SLR6007 PROTEIN"/>
    <property type="match status" value="1"/>
</dbReference>
<evidence type="ECO:0000259" key="3">
    <source>
        <dbReference type="Pfam" id="PF19044"/>
    </source>
</evidence>
<dbReference type="Proteomes" id="UP000502706">
    <property type="component" value="Plasmid unnamed1"/>
</dbReference>
<protein>
    <recommendedName>
        <fullName evidence="3">TraG P-loop domain-containing protein</fullName>
    </recommendedName>
</protein>
<keyword evidence="4" id="KW-0614">Plasmid</keyword>
<sequence>MQPSNLSFPVLKSPSQDQKIAKIPYLGIAVDMRQVVVISVAVFLCWGICVQLGRFVELSVLRVLALCVPIMAVAVVAAFKKHEGRYLDFWAWKRLVRFFAMDTLKWRKQEPGGKPSLRDSIQERIPHERIVWDMIRCKDGTYVTVLEVDPVRLSLSSPTEQTRAWAGMVRLYNRVDFPFTEITQAEPGDLSPYIRLFRETAAREARTAGRRLDNFSRQHASYLTTVVKKHEVFERQAYVVLPYKPPGAGSQETRPWWAFWRVERASPKNAAELQEEAEEAYGVLSARAEIFQDGMRNVGARLQPLKDLRLLEFLMGQTTGEDPKKSGAQVRLYEPVTLYHGPYEKLSPKRLTGVVRAMEEHRRVAPPAVGIGNLIVNQIAPDAVRIHPDYLRVGPRYHATMFVAEYPDKLTFGAMQALLRLPGRIKVVKNVRPVSQEEAVNRIGTHFAKLSASSETAANGNVVVDNQRKISMESVGEGMDELQTGKQGLVDLTLTIHCEANSKAELFTLCEKVRSTLRGHRITAMLAREEAWEGFLSGLPTGSSFLSPRYAEHGMLTYPLAALFTFGNYQLNHERGIVYGINPDEGAPVILNNRKLKNYNGVVMATSGAGKSQTIKAEATRLRLQGHRIVIVDPVGDSKYDRVAQAMNGAYLVFGVGTDHKFNPFDLRDNYLDLRLVASSDTGRDPEKARQKARAAAFDGKIAALIKLVGLKAGGEGLDPDEEGYVQDILVDVYADKGITRDPATHSLTPPIFPEFYAKLEGIPEHEGLRRRLKPWSSGPYRTVFDAQTNVDLDNKFLVLQLAGVKKGRAKGAVMFAVLDFLNGRLSDWNEPSNCFVDEFWSVLRDPMGAEFCEEMWRSGRARNNGMVAITQNVIEFTTSEHGQAILELSATHLILQQGQKTAEALTEYYGLSEEQREKLSTFAKGEGLLVVEDHRIPVYVLCSDFEMMLFNTDPELEPHYEQKRMEARKRRELEMKKRQALPAAQSRKPDARPKPSVEGDGASRGKAARKSQIALSARSEDRTTPRRAAPERAAPRREAPPATGQAPSEARTRPIRIPSQEPAARPVAHDTAQAPKGGPAPERGAPSGRAPDVRRRRPEEARAGSLSLPRGRRHPARIFAVVGPTCGPVAYNLAGMLATLGKESDARVLFVDADGDVTERVFDRLLPPKVALPPDDLTVGGEDLDLDAYMANDPASSLRVMRMVSNPHVPAAGLAAILRNVFDLIVVPCAGSGYAQRWLLLADRVVATAAEPRVLSDIVTTTEDLRGTNGTLLAPIGGLPTEDEAFSGHRAYPLPPDNLSAYEAEVKGGFAALKDDRVGQALTPLLRELLNAQQEHEEVQRTR</sequence>
<dbReference type="InterPro" id="IPR051162">
    <property type="entry name" value="T4SS_component"/>
</dbReference>
<evidence type="ECO:0000256" key="1">
    <source>
        <dbReference type="SAM" id="MobiDB-lite"/>
    </source>
</evidence>
<proteinExistence type="predicted"/>
<feature type="region of interest" description="Disordered" evidence="1">
    <location>
        <begin position="975"/>
        <end position="1110"/>
    </location>
</feature>
<feature type="compositionally biased region" description="Basic and acidic residues" evidence="1">
    <location>
        <begin position="1019"/>
        <end position="1040"/>
    </location>
</feature>
<dbReference type="Gene3D" id="3.40.50.300">
    <property type="entry name" value="P-loop containing nucleotide triphosphate hydrolases"/>
    <property type="match status" value="1"/>
</dbReference>
<feature type="compositionally biased region" description="Basic and acidic residues" evidence="1">
    <location>
        <begin position="1092"/>
        <end position="1103"/>
    </location>
</feature>
<gene>
    <name evidence="4" type="ORF">GBA65_21020</name>
</gene>
<dbReference type="RefSeq" id="WP_166398659.1">
    <property type="nucleotide sequence ID" value="NZ_CP045122.1"/>
</dbReference>
<dbReference type="InterPro" id="IPR043964">
    <property type="entry name" value="P-loop_TraG"/>
</dbReference>
<dbReference type="PANTHER" id="PTHR30121">
    <property type="entry name" value="UNCHARACTERIZED PROTEIN YJGR-RELATED"/>
    <property type="match status" value="1"/>
</dbReference>
<feature type="compositionally biased region" description="Basic and acidic residues" evidence="1">
    <location>
        <begin position="988"/>
        <end position="1004"/>
    </location>
</feature>
<keyword evidence="2" id="KW-1133">Transmembrane helix</keyword>
<organism evidence="4 5">
    <name type="scientific">Rubrobacter marinus</name>
    <dbReference type="NCBI Taxonomy" id="2653852"/>
    <lineage>
        <taxon>Bacteria</taxon>
        <taxon>Bacillati</taxon>
        <taxon>Actinomycetota</taxon>
        <taxon>Rubrobacteria</taxon>
        <taxon>Rubrobacterales</taxon>
        <taxon>Rubrobacteraceae</taxon>
        <taxon>Rubrobacter</taxon>
    </lineage>
</organism>
<keyword evidence="2" id="KW-0812">Transmembrane</keyword>
<reference evidence="4 5" key="1">
    <citation type="submission" date="2019-10" db="EMBL/GenBank/DDBJ databases">
        <title>Rubrobacter sp nov SCSIO 52915 isolated from a deep-sea sediment in the South China Sea.</title>
        <authorList>
            <person name="Chen R.W."/>
        </authorList>
    </citation>
    <scope>NUCLEOTIDE SEQUENCE [LARGE SCALE GENOMIC DNA]</scope>
    <source>
        <strain evidence="4 5">SCSIO 52915</strain>
        <plasmid evidence="4 5">unnamed1</plasmid>
    </source>
</reference>
<dbReference type="EMBL" id="CP045122">
    <property type="protein sequence ID" value="QIN80945.1"/>
    <property type="molecule type" value="Genomic_DNA"/>
</dbReference>
<dbReference type="Gene3D" id="1.10.8.730">
    <property type="match status" value="1"/>
</dbReference>
<feature type="transmembrane region" description="Helical" evidence="2">
    <location>
        <begin position="35"/>
        <end position="53"/>
    </location>
</feature>
<dbReference type="Pfam" id="PF19044">
    <property type="entry name" value="P-loop_TraG"/>
    <property type="match status" value="1"/>
</dbReference>
<accession>A0A6G8Q3C3</accession>
<keyword evidence="5" id="KW-1185">Reference proteome</keyword>
<name>A0A6G8Q3C3_9ACTN</name>
<evidence type="ECO:0000313" key="5">
    <source>
        <dbReference type="Proteomes" id="UP000502706"/>
    </source>
</evidence>